<reference evidence="2" key="1">
    <citation type="submission" date="2015-04" db="UniProtKB">
        <authorList>
            <consortium name="EnsemblPlants"/>
        </authorList>
    </citation>
    <scope>IDENTIFICATION</scope>
</reference>
<dbReference type="Proteomes" id="UP000008021">
    <property type="component" value="Chromosome 2"/>
</dbReference>
<evidence type="ECO:0000256" key="1">
    <source>
        <dbReference type="SAM" id="MobiDB-lite"/>
    </source>
</evidence>
<evidence type="ECO:0000313" key="3">
    <source>
        <dbReference type="Proteomes" id="UP000008021"/>
    </source>
</evidence>
<dbReference type="AlphaFoldDB" id="A0A0E0CNQ7"/>
<organism evidence="2">
    <name type="scientific">Oryza meridionalis</name>
    <dbReference type="NCBI Taxonomy" id="40149"/>
    <lineage>
        <taxon>Eukaryota</taxon>
        <taxon>Viridiplantae</taxon>
        <taxon>Streptophyta</taxon>
        <taxon>Embryophyta</taxon>
        <taxon>Tracheophyta</taxon>
        <taxon>Spermatophyta</taxon>
        <taxon>Magnoliopsida</taxon>
        <taxon>Liliopsida</taxon>
        <taxon>Poales</taxon>
        <taxon>Poaceae</taxon>
        <taxon>BOP clade</taxon>
        <taxon>Oryzoideae</taxon>
        <taxon>Oryzeae</taxon>
        <taxon>Oryzinae</taxon>
        <taxon>Oryza</taxon>
    </lineage>
</organism>
<evidence type="ECO:0000313" key="2">
    <source>
        <dbReference type="EnsemblPlants" id="OMERI02G24450.1"/>
    </source>
</evidence>
<reference evidence="2" key="2">
    <citation type="submission" date="2018-05" db="EMBL/GenBank/DDBJ databases">
        <title>OmerRS3 (Oryza meridionalis Reference Sequence Version 3).</title>
        <authorList>
            <person name="Zhang J."/>
            <person name="Kudrna D."/>
            <person name="Lee S."/>
            <person name="Talag J."/>
            <person name="Welchert J."/>
            <person name="Wing R.A."/>
        </authorList>
    </citation>
    <scope>NUCLEOTIDE SEQUENCE [LARGE SCALE GENOMIC DNA]</scope>
    <source>
        <strain evidence="2">cv. OR44</strain>
    </source>
</reference>
<proteinExistence type="predicted"/>
<keyword evidence="3" id="KW-1185">Reference proteome</keyword>
<dbReference type="HOGENOM" id="CLU_2853553_0_0_1"/>
<dbReference type="EnsemblPlants" id="OMERI02G24450.1">
    <property type="protein sequence ID" value="OMERI02G24450.1"/>
    <property type="gene ID" value="OMERI02G24450"/>
</dbReference>
<protein>
    <submittedName>
        <fullName evidence="2">Uncharacterized protein</fullName>
    </submittedName>
</protein>
<dbReference type="Gramene" id="OMERI02G24450.1">
    <property type="protein sequence ID" value="OMERI02G24450.1"/>
    <property type="gene ID" value="OMERI02G24450"/>
</dbReference>
<feature type="region of interest" description="Disordered" evidence="1">
    <location>
        <begin position="1"/>
        <end position="24"/>
    </location>
</feature>
<name>A0A0E0CNQ7_9ORYZ</name>
<feature type="compositionally biased region" description="Basic and acidic residues" evidence="1">
    <location>
        <begin position="14"/>
        <end position="24"/>
    </location>
</feature>
<accession>A0A0E0CNQ7</accession>
<sequence length="65" mass="7040">MFTPPPSAISSCHSESKGPKGHNDIDRQLTEKLAIDGVPTCWAISEDDVDGRPLISLHGCAREDH</sequence>